<dbReference type="Proteomes" id="UP001151081">
    <property type="component" value="Unassembled WGS sequence"/>
</dbReference>
<keyword evidence="2 5" id="KW-0479">Metal-binding</keyword>
<evidence type="ECO:0000256" key="2">
    <source>
        <dbReference type="ARBA" id="ARBA00022723"/>
    </source>
</evidence>
<dbReference type="GO" id="GO:0046872">
    <property type="term" value="F:metal ion binding"/>
    <property type="evidence" value="ECO:0007669"/>
    <property type="project" value="UniProtKB-KW"/>
</dbReference>
<dbReference type="EMBL" id="JAGTJJ010000111">
    <property type="protein sequence ID" value="MDC3989420.1"/>
    <property type="molecule type" value="Genomic_DNA"/>
</dbReference>
<keyword evidence="3" id="KW-0560">Oxidoreductase</keyword>
<dbReference type="RefSeq" id="WP_272428216.1">
    <property type="nucleotide sequence ID" value="NZ_JAGTJJ010000111.1"/>
</dbReference>
<evidence type="ECO:0000313" key="6">
    <source>
        <dbReference type="EMBL" id="MDC3989420.1"/>
    </source>
</evidence>
<organism evidence="6 7">
    <name type="scientific">Polyangium jinanense</name>
    <dbReference type="NCBI Taxonomy" id="2829994"/>
    <lineage>
        <taxon>Bacteria</taxon>
        <taxon>Pseudomonadati</taxon>
        <taxon>Myxococcota</taxon>
        <taxon>Polyangia</taxon>
        <taxon>Polyangiales</taxon>
        <taxon>Polyangiaceae</taxon>
        <taxon>Polyangium</taxon>
    </lineage>
</organism>
<feature type="binding site" evidence="5">
    <location>
        <position position="162"/>
    </location>
    <ligand>
        <name>Fe cation</name>
        <dbReference type="ChEBI" id="CHEBI:24875"/>
        <note>catalytic</note>
    </ligand>
</feature>
<comment type="similarity">
    <text evidence="1">Belongs to the carotenoid oxygenase family.</text>
</comment>
<evidence type="ECO:0000256" key="1">
    <source>
        <dbReference type="ARBA" id="ARBA00006787"/>
    </source>
</evidence>
<evidence type="ECO:0000256" key="4">
    <source>
        <dbReference type="ARBA" id="ARBA00023004"/>
    </source>
</evidence>
<dbReference type="GO" id="GO:0016121">
    <property type="term" value="P:carotene catabolic process"/>
    <property type="evidence" value="ECO:0007669"/>
    <property type="project" value="TreeGrafter"/>
</dbReference>
<dbReference type="PANTHER" id="PTHR10543:SF89">
    <property type="entry name" value="CAROTENOID 9,10(9',10')-CLEAVAGE DIOXYGENASE 1"/>
    <property type="match status" value="1"/>
</dbReference>
<gene>
    <name evidence="6" type="ORF">KEG57_53675</name>
</gene>
<protein>
    <submittedName>
        <fullName evidence="6">Carotenoid oxygenase family protein</fullName>
    </submittedName>
</protein>
<keyword evidence="4 5" id="KW-0408">Iron</keyword>
<feature type="binding site" evidence="5">
    <location>
        <position position="456"/>
    </location>
    <ligand>
        <name>Fe cation</name>
        <dbReference type="ChEBI" id="CHEBI:24875"/>
        <note>catalytic</note>
    </ligand>
</feature>
<dbReference type="PANTHER" id="PTHR10543">
    <property type="entry name" value="BETA-CAROTENE DIOXYGENASE"/>
    <property type="match status" value="1"/>
</dbReference>
<feature type="binding site" evidence="5">
    <location>
        <position position="275"/>
    </location>
    <ligand>
        <name>Fe cation</name>
        <dbReference type="ChEBI" id="CHEBI:24875"/>
        <note>catalytic</note>
    </ligand>
</feature>
<sequence length="463" mass="51165">MSQHESDVNPYLQGNFAPWRMEGDVWDLDIEGELPAALRGTFYRNGPNPAYEPTGPYHWFSGDGMIHAITLQDGRASYRNRYVKSQGLIEERAAGRSLSGSMFRPNPDRPRKNTANTNIVAHAGRLLALVEACLPTELTPGSLETLGEYDFGGRLRGPMTAHPKIDPETSELVFFGNSIADAAAFSYHVADSAGALVHSTPITLPWASMVHDFAITEAHAVFLLGSLVFRPEHLAEGKNPFSWEPERGMRIGVLPRRGEGAAVRWFEVEEGYVFHPMNAYDDGDSIVLDVARYGRMDLMAPAAMRNSAPDADEAARLHRYRIDLQGGAVRSQPLDDVSIEFPRVDERRVGRKHRFGYAAAAGPEGSSHRSLWTAVRRYDLERGTFESRAFGEGNGAGEPLFVPKNPESGEGDGYVLVLVYNQARNASDLWVLNAEDIQGEPVARVRLPHRVPYGFHGNWVPAA</sequence>
<accession>A0A9X4B0F2</accession>
<proteinExistence type="inferred from homology"/>
<evidence type="ECO:0000256" key="3">
    <source>
        <dbReference type="ARBA" id="ARBA00023002"/>
    </source>
</evidence>
<dbReference type="AlphaFoldDB" id="A0A9X4B0F2"/>
<name>A0A9X4B0F2_9BACT</name>
<feature type="binding site" evidence="5">
    <location>
        <position position="211"/>
    </location>
    <ligand>
        <name>Fe cation</name>
        <dbReference type="ChEBI" id="CHEBI:24875"/>
        <note>catalytic</note>
    </ligand>
</feature>
<dbReference type="GO" id="GO:0010436">
    <property type="term" value="F:carotenoid dioxygenase activity"/>
    <property type="evidence" value="ECO:0007669"/>
    <property type="project" value="TreeGrafter"/>
</dbReference>
<evidence type="ECO:0000256" key="5">
    <source>
        <dbReference type="PIRSR" id="PIRSR604294-1"/>
    </source>
</evidence>
<comment type="caution">
    <text evidence="6">The sequence shown here is derived from an EMBL/GenBank/DDBJ whole genome shotgun (WGS) entry which is preliminary data.</text>
</comment>
<evidence type="ECO:0000313" key="7">
    <source>
        <dbReference type="Proteomes" id="UP001151081"/>
    </source>
</evidence>
<reference evidence="6 7" key="1">
    <citation type="submission" date="2021-04" db="EMBL/GenBank/DDBJ databases">
        <title>Genome analysis of Polyangium sp.</title>
        <authorList>
            <person name="Li Y."/>
            <person name="Wang J."/>
        </authorList>
    </citation>
    <scope>NUCLEOTIDE SEQUENCE [LARGE SCALE GENOMIC DNA]</scope>
    <source>
        <strain evidence="6 7">SDU14</strain>
    </source>
</reference>
<keyword evidence="7" id="KW-1185">Reference proteome</keyword>
<dbReference type="InterPro" id="IPR004294">
    <property type="entry name" value="Carotenoid_Oase"/>
</dbReference>
<comment type="cofactor">
    <cofactor evidence="5">
        <name>Fe(2+)</name>
        <dbReference type="ChEBI" id="CHEBI:29033"/>
    </cofactor>
    <text evidence="5">Binds 1 Fe(2+) ion per subunit.</text>
</comment>
<dbReference type="Pfam" id="PF03055">
    <property type="entry name" value="RPE65"/>
    <property type="match status" value="1"/>
</dbReference>